<evidence type="ECO:0000256" key="5">
    <source>
        <dbReference type="ARBA" id="ARBA00011901"/>
    </source>
</evidence>
<accession>A0A1Y2K9D2</accession>
<dbReference type="InterPro" id="IPR002502">
    <property type="entry name" value="Amidase_domain"/>
</dbReference>
<sequence>MAAHFLVNRAGLVTQYVAVSRRAWHAGVSQWRGRQRCNDFSVGVELEGDERTPFAPIQYVRLAQLFRTLQTGLPQLRDDGLAGHEHIAPGRKWDPGPMFDWTRLQQALSCAETRNDWPILW</sequence>
<dbReference type="AlphaFoldDB" id="A0A1Y2K9D2"/>
<evidence type="ECO:0000313" key="14">
    <source>
        <dbReference type="EMBL" id="OSM07219.1"/>
    </source>
</evidence>
<comment type="caution">
    <text evidence="14">The sequence shown here is derived from an EMBL/GenBank/DDBJ whole genome shotgun (WGS) entry which is preliminary data.</text>
</comment>
<evidence type="ECO:0000256" key="3">
    <source>
        <dbReference type="ARBA" id="ARBA00004496"/>
    </source>
</evidence>
<dbReference type="EC" id="3.5.1.28" evidence="5"/>
<keyword evidence="15" id="KW-1185">Reference proteome</keyword>
<evidence type="ECO:0000256" key="7">
    <source>
        <dbReference type="ARBA" id="ARBA00022723"/>
    </source>
</evidence>
<dbReference type="EMBL" id="LVJN01000015">
    <property type="protein sequence ID" value="OSM07219.1"/>
    <property type="molecule type" value="Genomic_DNA"/>
</dbReference>
<comment type="catalytic activity">
    <reaction evidence="1">
        <text>Hydrolyzes the link between N-acetylmuramoyl residues and L-amino acid residues in certain cell-wall glycopeptides.</text>
        <dbReference type="EC" id="3.5.1.28"/>
    </reaction>
</comment>
<dbReference type="GO" id="GO:0009253">
    <property type="term" value="P:peptidoglycan catabolic process"/>
    <property type="evidence" value="ECO:0007669"/>
    <property type="project" value="InterPro"/>
</dbReference>
<evidence type="ECO:0000256" key="6">
    <source>
        <dbReference type="ARBA" id="ARBA00022490"/>
    </source>
</evidence>
<dbReference type="SUPFAM" id="SSF55846">
    <property type="entry name" value="N-acetylmuramoyl-L-alanine amidase-like"/>
    <property type="match status" value="1"/>
</dbReference>
<dbReference type="Pfam" id="PF01510">
    <property type="entry name" value="Amidase_2"/>
    <property type="match status" value="1"/>
</dbReference>
<dbReference type="GO" id="GO:0046872">
    <property type="term" value="F:metal ion binding"/>
    <property type="evidence" value="ECO:0007669"/>
    <property type="project" value="UniProtKB-KW"/>
</dbReference>
<dbReference type="SMART" id="SM00644">
    <property type="entry name" value="Ami_2"/>
    <property type="match status" value="1"/>
</dbReference>
<dbReference type="CDD" id="cd06583">
    <property type="entry name" value="PGRP"/>
    <property type="match status" value="1"/>
</dbReference>
<protein>
    <recommendedName>
        <fullName evidence="11">1,6-anhydro-N-acetylmuramyl-L-alanine amidase AmpD</fullName>
        <ecNumber evidence="5">3.5.1.28</ecNumber>
    </recommendedName>
    <alternativeName>
        <fullName evidence="12">N-acetylmuramoyl-L-alanine amidase</fullName>
    </alternativeName>
</protein>
<gene>
    <name evidence="14" type="ORF">MAIT1_03852</name>
</gene>
<keyword evidence="7" id="KW-0479">Metal-binding</keyword>
<evidence type="ECO:0000259" key="13">
    <source>
        <dbReference type="SMART" id="SM00644"/>
    </source>
</evidence>
<reference evidence="14 15" key="1">
    <citation type="journal article" date="2016" name="BMC Genomics">
        <title>Combined genomic and structural analyses of a cultured magnetotactic bacterium reveals its niche adaptation to a dynamic environment.</title>
        <authorList>
            <person name="Araujo A.C."/>
            <person name="Morillo V."/>
            <person name="Cypriano J."/>
            <person name="Teixeira L.C."/>
            <person name="Leao P."/>
            <person name="Lyra S."/>
            <person name="Almeida L.G."/>
            <person name="Bazylinski D.A."/>
            <person name="Vasconcellos A.T."/>
            <person name="Abreu F."/>
            <person name="Lins U."/>
        </authorList>
    </citation>
    <scope>NUCLEOTIDE SEQUENCE [LARGE SCALE GENOMIC DNA]</scope>
    <source>
        <strain evidence="14 15">IT-1</strain>
    </source>
</reference>
<dbReference type="InterPro" id="IPR051206">
    <property type="entry name" value="NAMLAA_amidase_2"/>
</dbReference>
<name>A0A1Y2K9D2_9PROT</name>
<keyword evidence="8" id="KW-0378">Hydrolase</keyword>
<dbReference type="GO" id="GO:0009254">
    <property type="term" value="P:peptidoglycan turnover"/>
    <property type="evidence" value="ECO:0007669"/>
    <property type="project" value="TreeGrafter"/>
</dbReference>
<evidence type="ECO:0000256" key="2">
    <source>
        <dbReference type="ARBA" id="ARBA00001947"/>
    </source>
</evidence>
<evidence type="ECO:0000256" key="10">
    <source>
        <dbReference type="ARBA" id="ARBA00023316"/>
    </source>
</evidence>
<dbReference type="PANTHER" id="PTHR30417">
    <property type="entry name" value="N-ACETYLMURAMOYL-L-ALANINE AMIDASE AMID"/>
    <property type="match status" value="1"/>
</dbReference>
<evidence type="ECO:0000256" key="8">
    <source>
        <dbReference type="ARBA" id="ARBA00022801"/>
    </source>
</evidence>
<keyword evidence="10" id="KW-0961">Cell wall biogenesis/degradation</keyword>
<dbReference type="InterPro" id="IPR036505">
    <property type="entry name" value="Amidase/PGRP_sf"/>
</dbReference>
<comment type="cofactor">
    <cofactor evidence="2">
        <name>Zn(2+)</name>
        <dbReference type="ChEBI" id="CHEBI:29105"/>
    </cofactor>
</comment>
<dbReference type="GO" id="GO:0005737">
    <property type="term" value="C:cytoplasm"/>
    <property type="evidence" value="ECO:0007669"/>
    <property type="project" value="UniProtKB-SubCell"/>
</dbReference>
<evidence type="ECO:0000313" key="15">
    <source>
        <dbReference type="Proteomes" id="UP000194003"/>
    </source>
</evidence>
<dbReference type="GO" id="GO:0008745">
    <property type="term" value="F:N-acetylmuramoyl-L-alanine amidase activity"/>
    <property type="evidence" value="ECO:0007669"/>
    <property type="project" value="UniProtKB-EC"/>
</dbReference>
<organism evidence="14 15">
    <name type="scientific">Magnetofaba australis IT-1</name>
    <dbReference type="NCBI Taxonomy" id="1434232"/>
    <lineage>
        <taxon>Bacteria</taxon>
        <taxon>Pseudomonadati</taxon>
        <taxon>Pseudomonadota</taxon>
        <taxon>Magnetococcia</taxon>
        <taxon>Magnetococcales</taxon>
        <taxon>Magnetococcaceae</taxon>
        <taxon>Magnetofaba</taxon>
    </lineage>
</organism>
<evidence type="ECO:0000256" key="11">
    <source>
        <dbReference type="ARBA" id="ARBA00039257"/>
    </source>
</evidence>
<keyword evidence="6" id="KW-0963">Cytoplasm</keyword>
<comment type="similarity">
    <text evidence="4">Belongs to the N-acetylmuramoyl-L-alanine amidase 2 family.</text>
</comment>
<evidence type="ECO:0000256" key="1">
    <source>
        <dbReference type="ARBA" id="ARBA00001561"/>
    </source>
</evidence>
<feature type="domain" description="N-acetylmuramoyl-L-alanine amidase" evidence="13">
    <location>
        <begin position="1"/>
        <end position="96"/>
    </location>
</feature>
<evidence type="ECO:0000256" key="9">
    <source>
        <dbReference type="ARBA" id="ARBA00022833"/>
    </source>
</evidence>
<dbReference type="STRING" id="1434232.MAIT1_03852"/>
<dbReference type="Gene3D" id="3.40.80.10">
    <property type="entry name" value="Peptidoglycan recognition protein-like"/>
    <property type="match status" value="1"/>
</dbReference>
<evidence type="ECO:0000256" key="4">
    <source>
        <dbReference type="ARBA" id="ARBA00007553"/>
    </source>
</evidence>
<dbReference type="Proteomes" id="UP000194003">
    <property type="component" value="Unassembled WGS sequence"/>
</dbReference>
<dbReference type="NCBIfam" id="NF008758">
    <property type="entry name" value="PRK11789.1"/>
    <property type="match status" value="1"/>
</dbReference>
<evidence type="ECO:0000256" key="12">
    <source>
        <dbReference type="ARBA" id="ARBA00042615"/>
    </source>
</evidence>
<dbReference type="PANTHER" id="PTHR30417:SF4">
    <property type="entry name" value="1,6-ANHYDRO-N-ACETYLMURAMYL-L-ALANINE AMIDASE AMPD"/>
    <property type="match status" value="1"/>
</dbReference>
<keyword evidence="9" id="KW-0862">Zinc</keyword>
<comment type="subcellular location">
    <subcellularLocation>
        <location evidence="3">Cytoplasm</location>
    </subcellularLocation>
</comment>
<proteinExistence type="inferred from homology"/>
<dbReference type="GO" id="GO:0071555">
    <property type="term" value="P:cell wall organization"/>
    <property type="evidence" value="ECO:0007669"/>
    <property type="project" value="UniProtKB-KW"/>
</dbReference>